<proteinExistence type="predicted"/>
<keyword evidence="1 7" id="KW-0646">Protease inhibitor</keyword>
<name>A0A6J1LIT2_DROHY</name>
<dbReference type="InterPro" id="IPR002223">
    <property type="entry name" value="Kunitz_BPTI"/>
</dbReference>
<evidence type="ECO:0000256" key="2">
    <source>
        <dbReference type="ARBA" id="ARBA00022900"/>
    </source>
</evidence>
<dbReference type="PANTHER" id="PTHR10083">
    <property type="entry name" value="KUNITZ-TYPE PROTEASE INHIBITOR-RELATED"/>
    <property type="match status" value="1"/>
</dbReference>
<dbReference type="GeneID" id="111595137"/>
<evidence type="ECO:0000259" key="5">
    <source>
        <dbReference type="PROSITE" id="PS50279"/>
    </source>
</evidence>
<organism evidence="6 8">
    <name type="scientific">Drosophila hydei</name>
    <name type="common">Fruit fly</name>
    <dbReference type="NCBI Taxonomy" id="7224"/>
    <lineage>
        <taxon>Eukaryota</taxon>
        <taxon>Metazoa</taxon>
        <taxon>Ecdysozoa</taxon>
        <taxon>Arthropoda</taxon>
        <taxon>Hexapoda</taxon>
        <taxon>Insecta</taxon>
        <taxon>Pterygota</taxon>
        <taxon>Neoptera</taxon>
        <taxon>Endopterygota</taxon>
        <taxon>Diptera</taxon>
        <taxon>Brachycera</taxon>
        <taxon>Muscomorpha</taxon>
        <taxon>Ephydroidea</taxon>
        <taxon>Drosophilidae</taxon>
        <taxon>Drosophila</taxon>
    </lineage>
</organism>
<feature type="domain" description="BPTI/Kunitz inhibitor" evidence="5">
    <location>
        <begin position="38"/>
        <end position="95"/>
    </location>
</feature>
<evidence type="ECO:0000256" key="3">
    <source>
        <dbReference type="ARBA" id="ARBA00023157"/>
    </source>
</evidence>
<dbReference type="RefSeq" id="XP_023164477.1">
    <property type="nucleotide sequence ID" value="XM_023308709.2"/>
</dbReference>
<evidence type="ECO:0000313" key="8">
    <source>
        <dbReference type="RefSeq" id="XP_023164477.1"/>
    </source>
</evidence>
<dbReference type="PROSITE" id="PS50279">
    <property type="entry name" value="BPTI_KUNITZ_2"/>
    <property type="match status" value="1"/>
</dbReference>
<keyword evidence="2 7" id="KW-0722">Serine protease inhibitor</keyword>
<dbReference type="SMART" id="SM00131">
    <property type="entry name" value="KU"/>
    <property type="match status" value="1"/>
</dbReference>
<dbReference type="AlphaFoldDB" id="A0A6J1LIT2"/>
<evidence type="ECO:0000256" key="4">
    <source>
        <dbReference type="SAM" id="SignalP"/>
    </source>
</evidence>
<sequence>MDMKFCLLLIGLALFAANIEARSQKAPKCVGQPIRQACKARRDQGHNSYSWCKDNAMAQMWYYNMVHNSCNKMIYQGCGGNFNRYCSEDDCAQRCIKATNKKKLIN</sequence>
<keyword evidence="3" id="KW-1015">Disulfide bond</keyword>
<dbReference type="InterPro" id="IPR050098">
    <property type="entry name" value="TFPI/VKTCI-like"/>
</dbReference>
<dbReference type="OMA" id="GAPQRCK"/>
<keyword evidence="4" id="KW-0732">Signal</keyword>
<dbReference type="KEGG" id="dhe:111595137"/>
<dbReference type="SUPFAM" id="SSF57362">
    <property type="entry name" value="BPTI-like"/>
    <property type="match status" value="1"/>
</dbReference>
<dbReference type="OrthoDB" id="4473401at2759"/>
<evidence type="ECO:0000256" key="1">
    <source>
        <dbReference type="ARBA" id="ARBA00022690"/>
    </source>
</evidence>
<feature type="chain" id="PRO_5044638901" evidence="4">
    <location>
        <begin position="22"/>
        <end position="106"/>
    </location>
</feature>
<keyword evidence="6" id="KW-1185">Reference proteome</keyword>
<accession>A0A6J1LIT2</accession>
<dbReference type="Pfam" id="PF00014">
    <property type="entry name" value="Kunitz_BPTI"/>
    <property type="match status" value="1"/>
</dbReference>
<gene>
    <name evidence="7 8" type="primary">LOC111595137</name>
</gene>
<dbReference type="InterPro" id="IPR036880">
    <property type="entry name" value="Kunitz_BPTI_sf"/>
</dbReference>
<dbReference type="GO" id="GO:0004867">
    <property type="term" value="F:serine-type endopeptidase inhibitor activity"/>
    <property type="evidence" value="ECO:0007669"/>
    <property type="project" value="UniProtKB-KW"/>
</dbReference>
<dbReference type="Proteomes" id="UP000504633">
    <property type="component" value="Unplaced"/>
</dbReference>
<feature type="signal peptide" evidence="4">
    <location>
        <begin position="1"/>
        <end position="21"/>
    </location>
</feature>
<dbReference type="RefSeq" id="XP_023164475.1">
    <property type="nucleotide sequence ID" value="XM_023308707.2"/>
</dbReference>
<reference evidence="7 8" key="1">
    <citation type="submission" date="2025-04" db="UniProtKB">
        <authorList>
            <consortium name="RefSeq"/>
        </authorList>
    </citation>
    <scope>IDENTIFICATION</scope>
    <source>
        <strain evidence="7 8">15085-1641.00</strain>
        <tissue evidence="7 8">Whole body</tissue>
    </source>
</reference>
<dbReference type="PANTHER" id="PTHR10083:SF374">
    <property type="entry name" value="BPTI_KUNITZ INHIBITOR DOMAIN-CONTAINING PROTEIN"/>
    <property type="match status" value="1"/>
</dbReference>
<protein>
    <submittedName>
        <fullName evidence="7 8">Kunitz-type serine protease inhibitor NACI-like</fullName>
    </submittedName>
</protein>
<evidence type="ECO:0000313" key="6">
    <source>
        <dbReference type="Proteomes" id="UP000504633"/>
    </source>
</evidence>
<dbReference type="GO" id="GO:0005615">
    <property type="term" value="C:extracellular space"/>
    <property type="evidence" value="ECO:0007669"/>
    <property type="project" value="TreeGrafter"/>
</dbReference>
<dbReference type="Gene3D" id="4.10.410.10">
    <property type="entry name" value="Pancreatic trypsin inhibitor Kunitz domain"/>
    <property type="match status" value="1"/>
</dbReference>
<evidence type="ECO:0000313" key="7">
    <source>
        <dbReference type="RefSeq" id="XP_023164475.1"/>
    </source>
</evidence>